<gene>
    <name evidence="2" type="ORF">Tci_595552</name>
</gene>
<evidence type="ECO:0000256" key="1">
    <source>
        <dbReference type="SAM" id="MobiDB-lite"/>
    </source>
</evidence>
<name>A0A699JAC5_TANCI</name>
<feature type="region of interest" description="Disordered" evidence="1">
    <location>
        <begin position="229"/>
        <end position="248"/>
    </location>
</feature>
<dbReference type="EMBL" id="BKCJ010390188">
    <property type="protein sequence ID" value="GFA23580.1"/>
    <property type="molecule type" value="Genomic_DNA"/>
</dbReference>
<dbReference type="AlphaFoldDB" id="A0A699JAC5"/>
<organism evidence="2">
    <name type="scientific">Tanacetum cinerariifolium</name>
    <name type="common">Dalmatian daisy</name>
    <name type="synonym">Chrysanthemum cinerariifolium</name>
    <dbReference type="NCBI Taxonomy" id="118510"/>
    <lineage>
        <taxon>Eukaryota</taxon>
        <taxon>Viridiplantae</taxon>
        <taxon>Streptophyta</taxon>
        <taxon>Embryophyta</taxon>
        <taxon>Tracheophyta</taxon>
        <taxon>Spermatophyta</taxon>
        <taxon>Magnoliopsida</taxon>
        <taxon>eudicotyledons</taxon>
        <taxon>Gunneridae</taxon>
        <taxon>Pentapetalae</taxon>
        <taxon>asterids</taxon>
        <taxon>campanulids</taxon>
        <taxon>Asterales</taxon>
        <taxon>Asteraceae</taxon>
        <taxon>Asteroideae</taxon>
        <taxon>Anthemideae</taxon>
        <taxon>Anthemidinae</taxon>
        <taxon>Tanacetum</taxon>
    </lineage>
</organism>
<reference evidence="2" key="1">
    <citation type="journal article" date="2019" name="Sci. Rep.">
        <title>Draft genome of Tanacetum cinerariifolium, the natural source of mosquito coil.</title>
        <authorList>
            <person name="Yamashiro T."/>
            <person name="Shiraishi A."/>
            <person name="Satake H."/>
            <person name="Nakayama K."/>
        </authorList>
    </citation>
    <scope>NUCLEOTIDE SEQUENCE</scope>
</reference>
<accession>A0A699JAC5</accession>
<feature type="compositionally biased region" description="Acidic residues" evidence="1">
    <location>
        <begin position="1"/>
        <end position="10"/>
    </location>
</feature>
<feature type="region of interest" description="Disordered" evidence="1">
    <location>
        <begin position="171"/>
        <end position="200"/>
    </location>
</feature>
<evidence type="ECO:0008006" key="3">
    <source>
        <dbReference type="Google" id="ProtNLM"/>
    </source>
</evidence>
<feature type="compositionally biased region" description="Polar residues" evidence="1">
    <location>
        <begin position="171"/>
        <end position="192"/>
    </location>
</feature>
<feature type="region of interest" description="Disordered" evidence="1">
    <location>
        <begin position="1"/>
        <end position="20"/>
    </location>
</feature>
<proteinExistence type="predicted"/>
<protein>
    <recommendedName>
        <fullName evidence="3">Retrovirus-related Pol polyprotein from transposon TNT 1-94</fullName>
    </recommendedName>
</protein>
<sequence>FQDSHDDEEDSKSSKEYMNDIEEEYQERALLAKSKRLFKKVHPQAKKGLIVESYDWDEEEVSPDDNDVTEVKALMALANEKRVSVGKESARNDNSEVSIIGSNKPKLSKAEDFTLSNYDTGDESSVYSTHHPPLEKLTGVEPVFGPKTIKLILKLKSTFKAKALKGITINESSSAPARGNKSFSVSKTNSHPASKLKNVKMEDDHPLAIVMKELNELKLQISNNKSSYFENKNSQQIPPNALQNKFKT</sequence>
<feature type="non-terminal residue" evidence="2">
    <location>
        <position position="1"/>
    </location>
</feature>
<comment type="caution">
    <text evidence="2">The sequence shown here is derived from an EMBL/GenBank/DDBJ whole genome shotgun (WGS) entry which is preliminary data.</text>
</comment>
<evidence type="ECO:0000313" key="2">
    <source>
        <dbReference type="EMBL" id="GFA23580.1"/>
    </source>
</evidence>